<keyword evidence="4" id="KW-1185">Reference proteome</keyword>
<dbReference type="InterPro" id="IPR042099">
    <property type="entry name" value="ANL_N_sf"/>
</dbReference>
<feature type="region of interest" description="Disordered" evidence="1">
    <location>
        <begin position="867"/>
        <end position="938"/>
    </location>
</feature>
<reference evidence="3 4" key="1">
    <citation type="journal article" date="2007" name="Science">
        <title>The Chlamydomonas genome reveals the evolution of key animal and plant functions.</title>
        <authorList>
            <person name="Merchant S.S."/>
            <person name="Prochnik S.E."/>
            <person name="Vallon O."/>
            <person name="Harris E.H."/>
            <person name="Karpowicz S.J."/>
            <person name="Witman G.B."/>
            <person name="Terry A."/>
            <person name="Salamov A."/>
            <person name="Fritz-Laylin L.K."/>
            <person name="Marechal-Drouard L."/>
            <person name="Marshall W.F."/>
            <person name="Qu L.H."/>
            <person name="Nelson D.R."/>
            <person name="Sanderfoot A.A."/>
            <person name="Spalding M.H."/>
            <person name="Kapitonov V.V."/>
            <person name="Ren Q."/>
            <person name="Ferris P."/>
            <person name="Lindquist E."/>
            <person name="Shapiro H."/>
            <person name="Lucas S.M."/>
            <person name="Grimwood J."/>
            <person name="Schmutz J."/>
            <person name="Cardol P."/>
            <person name="Cerutti H."/>
            <person name="Chanfreau G."/>
            <person name="Chen C.L."/>
            <person name="Cognat V."/>
            <person name="Croft M.T."/>
            <person name="Dent R."/>
            <person name="Dutcher S."/>
            <person name="Fernandez E."/>
            <person name="Fukuzawa H."/>
            <person name="Gonzalez-Ballester D."/>
            <person name="Gonzalez-Halphen D."/>
            <person name="Hallmann A."/>
            <person name="Hanikenne M."/>
            <person name="Hippler M."/>
            <person name="Inwood W."/>
            <person name="Jabbari K."/>
            <person name="Kalanon M."/>
            <person name="Kuras R."/>
            <person name="Lefebvre P.A."/>
            <person name="Lemaire S.D."/>
            <person name="Lobanov A.V."/>
            <person name="Lohr M."/>
            <person name="Manuell A."/>
            <person name="Meier I."/>
            <person name="Mets L."/>
            <person name="Mittag M."/>
            <person name="Mittelmeier T."/>
            <person name="Moroney J.V."/>
            <person name="Moseley J."/>
            <person name="Napoli C."/>
            <person name="Nedelcu A.M."/>
            <person name="Niyogi K."/>
            <person name="Novoselov S.V."/>
            <person name="Paulsen I.T."/>
            <person name="Pazour G."/>
            <person name="Purton S."/>
            <person name="Ral J.P."/>
            <person name="Riano-Pachon D.M."/>
            <person name="Riekhof W."/>
            <person name="Rymarquis L."/>
            <person name="Schroda M."/>
            <person name="Stern D."/>
            <person name="Umen J."/>
            <person name="Willows R."/>
            <person name="Wilson N."/>
            <person name="Zimmer S.L."/>
            <person name="Allmer J."/>
            <person name="Balk J."/>
            <person name="Bisova K."/>
            <person name="Chen C.J."/>
            <person name="Elias M."/>
            <person name="Gendler K."/>
            <person name="Hauser C."/>
            <person name="Lamb M.R."/>
            <person name="Ledford H."/>
            <person name="Long J.C."/>
            <person name="Minagawa J."/>
            <person name="Page M.D."/>
            <person name="Pan J."/>
            <person name="Pootakham W."/>
            <person name="Roje S."/>
            <person name="Rose A."/>
            <person name="Stahlberg E."/>
            <person name="Terauchi A.M."/>
            <person name="Yang P."/>
            <person name="Ball S."/>
            <person name="Bowler C."/>
            <person name="Dieckmann C.L."/>
            <person name="Gladyshev V.N."/>
            <person name="Green P."/>
            <person name="Jorgensen R."/>
            <person name="Mayfield S."/>
            <person name="Mueller-Roeber B."/>
            <person name="Rajamani S."/>
            <person name="Sayre R.T."/>
            <person name="Brokstein P."/>
            <person name="Dubchak I."/>
            <person name="Goodstein D."/>
            <person name="Hornick L."/>
            <person name="Huang Y.W."/>
            <person name="Jhaveri J."/>
            <person name="Luo Y."/>
            <person name="Martinez D."/>
            <person name="Ngau W.C."/>
            <person name="Otillar B."/>
            <person name="Poliakov A."/>
            <person name="Porter A."/>
            <person name="Szajkowski L."/>
            <person name="Werner G."/>
            <person name="Zhou K."/>
            <person name="Grigoriev I.V."/>
            <person name="Rokhsar D.S."/>
            <person name="Grossman A.R."/>
        </authorList>
    </citation>
    <scope>NUCLEOTIDE SEQUENCE [LARGE SCALE GENOMIC DNA]</scope>
    <source>
        <strain evidence="4">CC-503</strain>
    </source>
</reference>
<feature type="compositionally biased region" description="Basic and acidic residues" evidence="1">
    <location>
        <begin position="1008"/>
        <end position="1022"/>
    </location>
</feature>
<dbReference type="InterPro" id="IPR011047">
    <property type="entry name" value="Quinoprotein_ADH-like_sf"/>
</dbReference>
<dbReference type="Gene3D" id="3.30.300.30">
    <property type="match status" value="1"/>
</dbReference>
<evidence type="ECO:0000256" key="1">
    <source>
        <dbReference type="SAM" id="MobiDB-lite"/>
    </source>
</evidence>
<accession>A0A2K3D4P9</accession>
<dbReference type="RefSeq" id="XP_042918629.1">
    <property type="nucleotide sequence ID" value="XM_043068534.1"/>
</dbReference>
<feature type="compositionally biased region" description="Low complexity" evidence="1">
    <location>
        <begin position="1347"/>
        <end position="1356"/>
    </location>
</feature>
<dbReference type="STRING" id="3055.A0A2K3D4P9"/>
<feature type="region of interest" description="Disordered" evidence="1">
    <location>
        <begin position="1000"/>
        <end position="1025"/>
    </location>
</feature>
<dbReference type="Gramene" id="PNW75501">
    <property type="protein sequence ID" value="PNW75501"/>
    <property type="gene ID" value="CHLRE_12g529301v5"/>
</dbReference>
<dbReference type="PANTHER" id="PTHR44394:SF1">
    <property type="entry name" value="BETA-ALANINE-ACTIVATING ENZYME"/>
    <property type="match status" value="1"/>
</dbReference>
<evidence type="ECO:0000313" key="3">
    <source>
        <dbReference type="EMBL" id="PNW75501.1"/>
    </source>
</evidence>
<dbReference type="Gene3D" id="2.130.10.10">
    <property type="entry name" value="YVTN repeat-like/Quinoprotein amine dehydrogenase"/>
    <property type="match status" value="1"/>
</dbReference>
<dbReference type="SUPFAM" id="SSF50998">
    <property type="entry name" value="Quinoprotein alcohol dehydrogenase-like"/>
    <property type="match status" value="1"/>
</dbReference>
<feature type="compositionally biased region" description="Low complexity" evidence="1">
    <location>
        <begin position="1292"/>
        <end position="1307"/>
    </location>
</feature>
<protein>
    <recommendedName>
        <fullName evidence="2">AMP-dependent synthetase/ligase domain-containing protein</fullName>
    </recommendedName>
</protein>
<dbReference type="KEGG" id="cre:CHLRE_12g529301v5"/>
<feature type="compositionally biased region" description="Low complexity" evidence="1">
    <location>
        <begin position="913"/>
        <end position="928"/>
    </location>
</feature>
<evidence type="ECO:0000259" key="2">
    <source>
        <dbReference type="Pfam" id="PF00501"/>
    </source>
</evidence>
<feature type="compositionally biased region" description="Gly residues" evidence="1">
    <location>
        <begin position="560"/>
        <end position="575"/>
    </location>
</feature>
<dbReference type="ExpressionAtlas" id="A0A2K3D4P9">
    <property type="expression patterns" value="baseline"/>
</dbReference>
<dbReference type="InterPro" id="IPR000873">
    <property type="entry name" value="AMP-dep_synth/lig_dom"/>
</dbReference>
<dbReference type="Gene3D" id="3.40.50.12780">
    <property type="entry name" value="N-terminal domain of ligase-like"/>
    <property type="match status" value="2"/>
</dbReference>
<dbReference type="Pfam" id="PF00501">
    <property type="entry name" value="AMP-binding"/>
    <property type="match status" value="2"/>
</dbReference>
<dbReference type="InParanoid" id="A0A2K3D4P9"/>
<dbReference type="PANTHER" id="PTHR44394">
    <property type="entry name" value="BETA-ALANINE-ACTIVATING ENZYME"/>
    <property type="match status" value="1"/>
</dbReference>
<feature type="region of interest" description="Disordered" evidence="1">
    <location>
        <begin position="670"/>
        <end position="691"/>
    </location>
</feature>
<dbReference type="Proteomes" id="UP000006906">
    <property type="component" value="Chromosome 12"/>
</dbReference>
<feature type="region of interest" description="Disordered" evidence="1">
    <location>
        <begin position="543"/>
        <end position="580"/>
    </location>
</feature>
<feature type="domain" description="AMP-dependent synthetase/ligase" evidence="2">
    <location>
        <begin position="412"/>
        <end position="512"/>
    </location>
</feature>
<dbReference type="EMBL" id="CM008973">
    <property type="protein sequence ID" value="PNW75501.1"/>
    <property type="molecule type" value="Genomic_DNA"/>
</dbReference>
<dbReference type="OrthoDB" id="549986at2759"/>
<dbReference type="InterPro" id="IPR045851">
    <property type="entry name" value="AMP-bd_C_sf"/>
</dbReference>
<gene>
    <name evidence="3" type="ORF">CHLRE_12g529301v5</name>
</gene>
<feature type="domain" description="AMP-dependent synthetase/ligase" evidence="2">
    <location>
        <begin position="107"/>
        <end position="281"/>
    </location>
</feature>
<name>A0A2K3D4P9_CHLRE</name>
<sequence length="1839" mass="184422">MESTGHVEWYSELWEVAQAALASPSAAAAMVTDVAGGTTLPVIELAQQARNLSNRLRTWLHGGLMQTEPGGVAEHSPNQVTAAPGAAAVAVASGPAPPVPPALPPLVAVCCGASTDYLRLTLAVLAAGCAFLPLDPAWPAARLAAVLQLAAPALLLLPPPPTVPVHAGGGTILAAAADNDTHAYRQAVRRSCHCPVVEVGPEHWLQPLAAPHAAQGGQGSSTPAQWPPPATATGLGRSHGVSRAARPLPYFAVLYTSGSTGAPLGVRMGEAAWLARLSWMQRRYPLRPPRLQQAQPQGQPQPAEGLGVSGVEGAQGVPAVGAGGDRGSVVCFSTAISFVDHLWQLLAPLLAPHLAPGPPPAPPAEAEASEVAAAMVPAASSRQRSISGLREAPAPAATRAVAAAGDAPGPCSVVIPPPGSVLQPAMFVQLLVDHGVTHLVSVPSILRLLLPALSAARDRLGLQLLVSSGEPLAVAAAAELQRALPPGASLLNLYGSTEVTADCTWFEVPRKPVVLASPAVEATAAAGGSRMWVPAGWPLGDTQILIAPPPHSPDPRQRADGGGNQEGGSSGGSGGSTAQKQVDLEPLPAGEVGEVWVSGSCLSPGYHLPSWPGAAGVQAAAQAAAAARFVRVQLSAEQLARVVTAPGVSPAMAATYFRTGDVGFVTPPPPSHLHDISPPGSPGSAGGNGGDGGSGGCGGGCLVLLGRLDAQLKLPGGVRLNLAELEAALAAHPAVAEAAAVMLPGTAGRGSGGGGGEADSNHGGQGDAAGAGLGMIQQAPGLPPAVAAYICLALAVDGAGQAGQVGGEGVANEDGGLEAGLARPLAQVRPELEPQLQQWLDERLPVRGGLQLQLLVLRGLPRNPAGKLLRRQLPAPPPPPPPQPRLPLSLPAPHAGDATQPLPPWSPASRPDQQQGQLAQGQGQGQLQREQPAAPPSEVEVMRALVAATGLTRLEATTDVFRAGATSLAAVEAAALLGVDVRLLLSYPTARRLAAALGAGAAAPQGLEGDRGGETAGRDETSARPAAKRLRLGEAAAAVAVGAKTEVVLQAPLVAGASGVVNILTSGFAEAAEAPTQHGTEAFMPRGNDPAADAAAAAAHAAESGSSAPAVRLREAARCWRRLTWRSGAGRGGEMVNPMCASGTASAAGVVGLAGAGRDGHTGVGTPEPAHRGPPVIVGDAEQPCSAGLLRPRGRWRYQLGRCVDAPVLHLSLVASASVPVGEAQGVQGEQEGVTELVLVLACSHDGDVACLDAATGLPYWHVRLPARAEAGMAVAWGPGGAAEGAQPPPTACVQQQQPQRQQPQQQGAGASPVRHADRELYVVVACGDGRLYSLRLQDGRAPAPAPASAPVDSPSTQQPSHERDSSAPAGQAADGWWAVDCGGEFKCAPATDPWLGCVWATSHGRALVVMRPPGQLLARYEVGAPMSTPVVFAGVPAGGGGVNKAAAAATALQPQPRQGAVTTHQGLALLTALNGSATALRVRLTSSSVTRSSSTTSGYTAEAVWLEPLWTVRGPAPVFSAPLLLPMWGPMPASAVPAEVRQSSAAAEVAATSGASGSAGGGPGVLAVVPHVDGCVRAVWADPAYAGTAEPSAEPMPAPNSAEAAGGGTASPGSAVVSWSLQLRGNLFADLLLLPLPEAETAAAATTDALLPTGTTATASGRAVPGERWRRGLLAQHDRQHHVALAATHAGLLYGLDLARGHALWCLDLGCGPISAAPAAITVAVAAAAAAGDTAAPSTSAGVPAVRVQGCGSVVAVLASSGSVALVALGSQGGEVATCVQGYRMPAETFSSPAVVCHPLRRAGGLNGGSRASTLPAAAHSFLLFGCRDDCVYSLALN</sequence>
<feature type="region of interest" description="Disordered" evidence="1">
    <location>
        <begin position="1590"/>
        <end position="1610"/>
    </location>
</feature>
<dbReference type="InterPro" id="IPR015943">
    <property type="entry name" value="WD40/YVTN_repeat-like_dom_sf"/>
</dbReference>
<organism evidence="3 4">
    <name type="scientific">Chlamydomonas reinhardtii</name>
    <name type="common">Chlamydomonas smithii</name>
    <dbReference type="NCBI Taxonomy" id="3055"/>
    <lineage>
        <taxon>Eukaryota</taxon>
        <taxon>Viridiplantae</taxon>
        <taxon>Chlorophyta</taxon>
        <taxon>core chlorophytes</taxon>
        <taxon>Chlorophyceae</taxon>
        <taxon>CS clade</taxon>
        <taxon>Chlamydomonadales</taxon>
        <taxon>Chlamydomonadaceae</taxon>
        <taxon>Chlamydomonas</taxon>
    </lineage>
</organism>
<feature type="region of interest" description="Disordered" evidence="1">
    <location>
        <begin position="211"/>
        <end position="239"/>
    </location>
</feature>
<feature type="region of interest" description="Disordered" evidence="1">
    <location>
        <begin position="1340"/>
        <end position="1373"/>
    </location>
</feature>
<proteinExistence type="predicted"/>
<dbReference type="InterPro" id="IPR052091">
    <property type="entry name" value="Beta-ala_Activ/Resist"/>
</dbReference>
<dbReference type="GO" id="GO:0043041">
    <property type="term" value="P:amino acid activation for nonribosomal peptide biosynthetic process"/>
    <property type="evidence" value="ECO:0000318"/>
    <property type="project" value="GO_Central"/>
</dbReference>
<dbReference type="GeneID" id="5722427"/>
<dbReference type="SUPFAM" id="SSF56801">
    <property type="entry name" value="Acetyl-CoA synthetase-like"/>
    <property type="match status" value="2"/>
</dbReference>
<evidence type="ECO:0000313" key="4">
    <source>
        <dbReference type="Proteomes" id="UP000006906"/>
    </source>
</evidence>
<feature type="compositionally biased region" description="Pro residues" evidence="1">
    <location>
        <begin position="874"/>
        <end position="885"/>
    </location>
</feature>
<feature type="region of interest" description="Disordered" evidence="1">
    <location>
        <begin position="1280"/>
        <end position="1314"/>
    </location>
</feature>